<name>A0A916WDS1_9MICO</name>
<evidence type="ECO:0000313" key="3">
    <source>
        <dbReference type="Proteomes" id="UP000606922"/>
    </source>
</evidence>
<dbReference type="AlphaFoldDB" id="A0A916WDS1"/>
<keyword evidence="3" id="KW-1185">Reference proteome</keyword>
<protein>
    <submittedName>
        <fullName evidence="2">Uncharacterized protein</fullName>
    </submittedName>
</protein>
<accession>A0A916WDS1</accession>
<dbReference type="EMBL" id="BMGB01000001">
    <property type="protein sequence ID" value="GGA90314.1"/>
    <property type="molecule type" value="Genomic_DNA"/>
</dbReference>
<organism evidence="2 3">
    <name type="scientific">Conyzicola nivalis</name>
    <dbReference type="NCBI Taxonomy" id="1477021"/>
    <lineage>
        <taxon>Bacteria</taxon>
        <taxon>Bacillati</taxon>
        <taxon>Actinomycetota</taxon>
        <taxon>Actinomycetes</taxon>
        <taxon>Micrococcales</taxon>
        <taxon>Microbacteriaceae</taxon>
        <taxon>Conyzicola</taxon>
    </lineage>
</organism>
<dbReference type="Proteomes" id="UP000606922">
    <property type="component" value="Unassembled WGS sequence"/>
</dbReference>
<comment type="caution">
    <text evidence="2">The sequence shown here is derived from an EMBL/GenBank/DDBJ whole genome shotgun (WGS) entry which is preliminary data.</text>
</comment>
<gene>
    <name evidence="2" type="ORF">GCM10010979_01240</name>
</gene>
<reference evidence="2" key="2">
    <citation type="submission" date="2020-09" db="EMBL/GenBank/DDBJ databases">
        <authorList>
            <person name="Sun Q."/>
            <person name="Zhou Y."/>
        </authorList>
    </citation>
    <scope>NUCLEOTIDE SEQUENCE</scope>
    <source>
        <strain evidence="2">CGMCC 1.12813</strain>
    </source>
</reference>
<evidence type="ECO:0000256" key="1">
    <source>
        <dbReference type="SAM" id="MobiDB-lite"/>
    </source>
</evidence>
<sequence length="175" mass="18134">MLVSALAASGCAPEGPKADEKPSPTATPLFASDEEALAAAEEAYAAYVQLTDAILAAGGSGIERLGEVAAGQQLRTDADEIGELATLGYRTVGQTTFSDFALQGYDRDGADGIAVVTAYVCEDVSGVDVLDANGISVVEVSRPDRAKYEVTFDSATPASSQLLVSLRQPWVEPEC</sequence>
<evidence type="ECO:0000313" key="2">
    <source>
        <dbReference type="EMBL" id="GGA90314.1"/>
    </source>
</evidence>
<feature type="region of interest" description="Disordered" evidence="1">
    <location>
        <begin position="1"/>
        <end position="28"/>
    </location>
</feature>
<proteinExistence type="predicted"/>
<reference evidence="2" key="1">
    <citation type="journal article" date="2014" name="Int. J. Syst. Evol. Microbiol.">
        <title>Complete genome sequence of Corynebacterium casei LMG S-19264T (=DSM 44701T), isolated from a smear-ripened cheese.</title>
        <authorList>
            <consortium name="US DOE Joint Genome Institute (JGI-PGF)"/>
            <person name="Walter F."/>
            <person name="Albersmeier A."/>
            <person name="Kalinowski J."/>
            <person name="Ruckert C."/>
        </authorList>
    </citation>
    <scope>NUCLEOTIDE SEQUENCE</scope>
    <source>
        <strain evidence="2">CGMCC 1.12813</strain>
    </source>
</reference>